<name>A0A975FM11_9MICO</name>
<dbReference type="Proteomes" id="UP000671914">
    <property type="component" value="Chromosome"/>
</dbReference>
<protein>
    <submittedName>
        <fullName evidence="1">Uncharacterized protein</fullName>
    </submittedName>
</protein>
<dbReference type="EMBL" id="CP071696">
    <property type="protein sequence ID" value="QTX04391.1"/>
    <property type="molecule type" value="Genomic_DNA"/>
</dbReference>
<evidence type="ECO:0000313" key="1">
    <source>
        <dbReference type="EMBL" id="QTX04391.1"/>
    </source>
</evidence>
<proteinExistence type="predicted"/>
<dbReference type="KEGG" id="aarc:G127AT_14130"/>
<keyword evidence="2" id="KW-1185">Reference proteome</keyword>
<dbReference type="RefSeq" id="WP_210897932.1">
    <property type="nucleotide sequence ID" value="NZ_CP071696.1"/>
</dbReference>
<dbReference type="AlphaFoldDB" id="A0A975FM11"/>
<sequence>MFSSETTTIDQGTIAELADRIEAFDAGAVVADLPVEEVQRIFTAAFHLYARLAEERSIGDPFTQVNEITATQVVTTALAILHSQNLEVFELALWQSWGGTPWKNEKEEAK</sequence>
<reference evidence="1" key="1">
    <citation type="submission" date="2021-03" db="EMBL/GenBank/DDBJ databases">
        <title>Agromyces archimandritus sp. nov., isolated from the cockroach Archimandrita tessellata.</title>
        <authorList>
            <person name="Guzman J."/>
            <person name="Ortuzar M."/>
            <person name="Poehlein A."/>
            <person name="Daniel R."/>
            <person name="Trujillo M."/>
            <person name="Vilcinskas A."/>
        </authorList>
    </citation>
    <scope>NUCLEOTIDE SEQUENCE</scope>
    <source>
        <strain evidence="1">G127AT</strain>
    </source>
</reference>
<organism evidence="1 2">
    <name type="scientific">Agromyces archimandritae</name>
    <dbReference type="NCBI Taxonomy" id="2781962"/>
    <lineage>
        <taxon>Bacteria</taxon>
        <taxon>Bacillati</taxon>
        <taxon>Actinomycetota</taxon>
        <taxon>Actinomycetes</taxon>
        <taxon>Micrococcales</taxon>
        <taxon>Microbacteriaceae</taxon>
        <taxon>Agromyces</taxon>
    </lineage>
</organism>
<evidence type="ECO:0000313" key="2">
    <source>
        <dbReference type="Proteomes" id="UP000671914"/>
    </source>
</evidence>
<accession>A0A975FM11</accession>
<gene>
    <name evidence="1" type="ORF">G127AT_14130</name>
</gene>